<gene>
    <name evidence="2" type="ORF">QNI14_03575</name>
</gene>
<feature type="transmembrane region" description="Helical" evidence="1">
    <location>
        <begin position="174"/>
        <end position="193"/>
    </location>
</feature>
<keyword evidence="1" id="KW-1133">Transmembrane helix</keyword>
<dbReference type="RefSeq" id="WP_283714919.1">
    <property type="nucleotide sequence ID" value="NZ_JASJND010000002.1"/>
</dbReference>
<dbReference type="Proteomes" id="UP001321481">
    <property type="component" value="Unassembled WGS sequence"/>
</dbReference>
<dbReference type="EMBL" id="JASJND010000002">
    <property type="protein sequence ID" value="MDJ1113529.1"/>
    <property type="molecule type" value="Genomic_DNA"/>
</dbReference>
<name>A0ABT6ZBJ4_9MICO</name>
<sequence>MVAHVLRLRFDLLIGALRARPAVLVRRLVGLVLLSVVIVSVFAAVSRLRAATDETASTLIVVLGSLLVAGFALVPLFSGADDPLDPRRFATLGVEPGPLAWIVLTGSVIGVPGLALIALVVALALAWSGLGAPAVLVVLSAALGVATCLLAARCAMAIGALALRDRRTPQLTGVLIVAASVIVIPACVFLFSLEWGDGVPTSLVEAASALAISPLGAVWAMPLRADDDLVRSIVVAVVTVGGLAVLWHWLVRRALTTTQRPVPVRERRGLGWFAVMPGLPGGAIAARSVVYWFADPRHLANIVIIPIASLLVMAPLLIVGVPLEIVVLVPAPLMALFFGWVAHNDLAYDGTAVWLHFAAGVRGVTDRLGRLAPVVLLAVPVLAATITAAIWINGRWALLPALIGVCAALFAAGLGFGSIASAAAPYPVARPGDGPFEQPQRTGGALTQGLVLLGAVVAAVPALWWGWLTATTNQEYAWTALWGGVAIGGGILIAGVVVGGAVYDRRASRLMEFAETM</sequence>
<evidence type="ECO:0000313" key="3">
    <source>
        <dbReference type="Proteomes" id="UP001321481"/>
    </source>
</evidence>
<keyword evidence="1" id="KW-0812">Transmembrane</keyword>
<feature type="transmembrane region" description="Helical" evidence="1">
    <location>
        <begin position="398"/>
        <end position="424"/>
    </location>
</feature>
<proteinExistence type="predicted"/>
<evidence type="ECO:0000256" key="1">
    <source>
        <dbReference type="SAM" id="Phobius"/>
    </source>
</evidence>
<keyword evidence="1" id="KW-0472">Membrane</keyword>
<feature type="transmembrane region" description="Helical" evidence="1">
    <location>
        <begin position="325"/>
        <end position="341"/>
    </location>
</feature>
<feature type="transmembrane region" description="Helical" evidence="1">
    <location>
        <begin position="479"/>
        <end position="503"/>
    </location>
</feature>
<feature type="transmembrane region" description="Helical" evidence="1">
    <location>
        <begin position="299"/>
        <end position="318"/>
    </location>
</feature>
<feature type="transmembrane region" description="Helical" evidence="1">
    <location>
        <begin position="445"/>
        <end position="467"/>
    </location>
</feature>
<organism evidence="2 3">
    <name type="scientific">Microbacterium dauci</name>
    <dbReference type="NCBI Taxonomy" id="3048008"/>
    <lineage>
        <taxon>Bacteria</taxon>
        <taxon>Bacillati</taxon>
        <taxon>Actinomycetota</taxon>
        <taxon>Actinomycetes</taxon>
        <taxon>Micrococcales</taxon>
        <taxon>Microbacteriaceae</taxon>
        <taxon>Microbacterium</taxon>
    </lineage>
</organism>
<accession>A0ABT6ZBJ4</accession>
<feature type="transmembrane region" description="Helical" evidence="1">
    <location>
        <begin position="99"/>
        <end position="128"/>
    </location>
</feature>
<feature type="transmembrane region" description="Helical" evidence="1">
    <location>
        <begin position="58"/>
        <end position="78"/>
    </location>
</feature>
<feature type="transmembrane region" description="Helical" evidence="1">
    <location>
        <begin position="134"/>
        <end position="162"/>
    </location>
</feature>
<evidence type="ECO:0008006" key="4">
    <source>
        <dbReference type="Google" id="ProtNLM"/>
    </source>
</evidence>
<feature type="transmembrane region" description="Helical" evidence="1">
    <location>
        <begin position="229"/>
        <end position="250"/>
    </location>
</feature>
<evidence type="ECO:0000313" key="2">
    <source>
        <dbReference type="EMBL" id="MDJ1113529.1"/>
    </source>
</evidence>
<comment type="caution">
    <text evidence="2">The sequence shown here is derived from an EMBL/GenBank/DDBJ whole genome shotgun (WGS) entry which is preliminary data.</text>
</comment>
<feature type="transmembrane region" description="Helical" evidence="1">
    <location>
        <begin position="28"/>
        <end position="46"/>
    </location>
</feature>
<feature type="transmembrane region" description="Helical" evidence="1">
    <location>
        <begin position="371"/>
        <end position="392"/>
    </location>
</feature>
<reference evidence="2 3" key="1">
    <citation type="submission" date="2023-05" db="EMBL/GenBank/DDBJ databases">
        <title>Microbacterium dauci sp.nov., Isolated from Carrot Rhizosphere Soil.</title>
        <authorList>
            <person name="Xiao Z."/>
            <person name="Zheng J."/>
        </authorList>
    </citation>
    <scope>NUCLEOTIDE SEQUENCE [LARGE SCALE GENOMIC DNA]</scope>
    <source>
        <strain evidence="2 3">LX3-4</strain>
    </source>
</reference>
<feature type="transmembrane region" description="Helical" evidence="1">
    <location>
        <begin position="270"/>
        <end position="293"/>
    </location>
</feature>
<protein>
    <recommendedName>
        <fullName evidence="4">ABC-2 type transport system permease protein</fullName>
    </recommendedName>
</protein>
<keyword evidence="3" id="KW-1185">Reference proteome</keyword>